<gene>
    <name evidence="3" type="ORF">PENTCL1PPCAC_30471</name>
</gene>
<dbReference type="InterPro" id="IPR041588">
    <property type="entry name" value="Integrase_H2C2"/>
</dbReference>
<comment type="caution">
    <text evidence="3">The sequence shown here is derived from an EMBL/GenBank/DDBJ whole genome shotgun (WGS) entry which is preliminary data.</text>
</comment>
<evidence type="ECO:0000259" key="1">
    <source>
        <dbReference type="Pfam" id="PF17921"/>
    </source>
</evidence>
<reference evidence="3" key="1">
    <citation type="submission" date="2023-10" db="EMBL/GenBank/DDBJ databases">
        <title>Genome assembly of Pristionchus species.</title>
        <authorList>
            <person name="Yoshida K."/>
            <person name="Sommer R.J."/>
        </authorList>
    </citation>
    <scope>NUCLEOTIDE SEQUENCE</scope>
    <source>
        <strain evidence="3">RS0144</strain>
    </source>
</reference>
<proteinExistence type="predicted"/>
<evidence type="ECO:0000259" key="2">
    <source>
        <dbReference type="Pfam" id="PF18701"/>
    </source>
</evidence>
<name>A0AAV5UNP9_9BILA</name>
<dbReference type="EMBL" id="BTSX01000056">
    <property type="protein sequence ID" value="GMT08298.1"/>
    <property type="molecule type" value="Genomic_DNA"/>
</dbReference>
<feature type="domain" description="DUF5641" evidence="2">
    <location>
        <begin position="268"/>
        <end position="358"/>
    </location>
</feature>
<evidence type="ECO:0000313" key="4">
    <source>
        <dbReference type="Proteomes" id="UP001432027"/>
    </source>
</evidence>
<dbReference type="Pfam" id="PF18701">
    <property type="entry name" value="DUF5641"/>
    <property type="match status" value="1"/>
</dbReference>
<evidence type="ECO:0000313" key="3">
    <source>
        <dbReference type="EMBL" id="GMT08298.1"/>
    </source>
</evidence>
<dbReference type="PANTHER" id="PTHR47331">
    <property type="entry name" value="PHD-TYPE DOMAIN-CONTAINING PROTEIN"/>
    <property type="match status" value="1"/>
</dbReference>
<dbReference type="Gene3D" id="1.10.340.70">
    <property type="match status" value="1"/>
</dbReference>
<protein>
    <recommendedName>
        <fullName evidence="5">Integrase zinc-binding domain-containing protein</fullName>
    </recommendedName>
</protein>
<feature type="non-terminal residue" evidence="3">
    <location>
        <position position="389"/>
    </location>
</feature>
<organism evidence="3 4">
    <name type="scientific">Pristionchus entomophagus</name>
    <dbReference type="NCBI Taxonomy" id="358040"/>
    <lineage>
        <taxon>Eukaryota</taxon>
        <taxon>Metazoa</taxon>
        <taxon>Ecdysozoa</taxon>
        <taxon>Nematoda</taxon>
        <taxon>Chromadorea</taxon>
        <taxon>Rhabditida</taxon>
        <taxon>Rhabditina</taxon>
        <taxon>Diplogasteromorpha</taxon>
        <taxon>Diplogasteroidea</taxon>
        <taxon>Neodiplogasteridae</taxon>
        <taxon>Pristionchus</taxon>
    </lineage>
</organism>
<evidence type="ECO:0008006" key="5">
    <source>
        <dbReference type="Google" id="ProtNLM"/>
    </source>
</evidence>
<dbReference type="InterPro" id="IPR040676">
    <property type="entry name" value="DUF5641"/>
</dbReference>
<dbReference type="Proteomes" id="UP001432027">
    <property type="component" value="Unassembled WGS sequence"/>
</dbReference>
<feature type="domain" description="Integrase zinc-binding" evidence="1">
    <location>
        <begin position="171"/>
        <end position="226"/>
    </location>
</feature>
<keyword evidence="4" id="KW-1185">Reference proteome</keyword>
<dbReference type="Pfam" id="PF17921">
    <property type="entry name" value="Integrase_H2C2"/>
    <property type="match status" value="1"/>
</dbReference>
<dbReference type="AlphaFoldDB" id="A0AAV5UNP9"/>
<accession>A0AAV5UNP9</accession>
<sequence length="389" mass="44164">MENTLSSTRNVHYHSAKYVRTDANPADHITRGLSANELNDPNHMWWRGAPWMKDPPEKWPNDPIPPTADPPYTRIAESIPTPLIDFERYSTLNKAIKVTGFVLRYIQRSLINSTNTKLKEKFNKIPVSSIRLLTALERTDQFDIWRANTRLDHAVIPSETRSPILIPTSKDSKLARLIIADVHETMFHAGTENVLNQLKQNYWIPRSRQLVKSQVRSCIPCRKSNNLPYSYTATPPLPSDRVSISKPFQSTGIDFIGPFISKENSKITVQIIDSFWSKWHAEYLTTIRDSKKDPDPLHAYRSSSISPKPGAIVLIIDESGNTPRSTWHMAKILSLSGSEATLKLHTGRTIQRPINLLIPLELDAELDPSESNLISNHPIKHSMITRSES</sequence>